<feature type="non-terminal residue" evidence="1">
    <location>
        <position position="50"/>
    </location>
</feature>
<dbReference type="AlphaFoldDB" id="M1ZPZ7"/>
<organism evidence="1 2">
    <name type="scientific">Clostridium botulinum CFSAN001627</name>
    <dbReference type="NCBI Taxonomy" id="1232189"/>
    <lineage>
        <taxon>Bacteria</taxon>
        <taxon>Bacillati</taxon>
        <taxon>Bacillota</taxon>
        <taxon>Clostridia</taxon>
        <taxon>Eubacteriales</taxon>
        <taxon>Clostridiaceae</taxon>
        <taxon>Clostridium</taxon>
    </lineage>
</organism>
<sequence length="50" mass="6305">MKLKINLNDMQYRYDVYQILNIYYNFYDITFVNEDYDMKIEITDEGMYIK</sequence>
<evidence type="ECO:0000313" key="1">
    <source>
        <dbReference type="EMBL" id="EKN40906.1"/>
    </source>
</evidence>
<dbReference type="Proteomes" id="UP000011944">
    <property type="component" value="Unassembled WGS sequence"/>
</dbReference>
<comment type="caution">
    <text evidence="1">The sequence shown here is derived from an EMBL/GenBank/DDBJ whole genome shotgun (WGS) entry which is preliminary data.</text>
</comment>
<dbReference type="EMBL" id="AMXI01001010">
    <property type="protein sequence ID" value="EKN40906.1"/>
    <property type="molecule type" value="Genomic_DNA"/>
</dbReference>
<proteinExistence type="predicted"/>
<protein>
    <submittedName>
        <fullName evidence="1">Coproporphyrinogen III oxidase</fullName>
    </submittedName>
</protein>
<gene>
    <name evidence="1" type="ORF">CFSAN001627_16528</name>
</gene>
<reference evidence="1 2" key="2">
    <citation type="submission" date="2013-03" db="EMBL/GenBank/DDBJ databases">
        <title>Diversity in Clostridium botulinum.</title>
        <authorList>
            <person name="Timme R.E."/>
            <person name="Allard M."/>
            <person name="Luo Y."/>
            <person name="Strain E."/>
            <person name="Gonzalez-Escalona N."/>
            <person name="Brown E."/>
        </authorList>
    </citation>
    <scope>NUCLEOTIDE SEQUENCE [LARGE SCALE GENOMIC DNA]</scope>
    <source>
        <strain evidence="1 2">CFSAN001627</strain>
    </source>
</reference>
<evidence type="ECO:0000313" key="2">
    <source>
        <dbReference type="Proteomes" id="UP000011944"/>
    </source>
</evidence>
<accession>M1ZPZ7</accession>
<name>M1ZPZ7_CLOBO</name>
<reference evidence="1 2" key="1">
    <citation type="submission" date="2012-10" db="EMBL/GenBank/DDBJ databases">
        <authorList>
            <person name="Strain E.A."/>
            <person name="Brown E."/>
            <person name="Allard M.W."/>
            <person name="Gonzalez-Escalona N."/>
            <person name="Timme R."/>
        </authorList>
    </citation>
    <scope>NUCLEOTIDE SEQUENCE [LARGE SCALE GENOMIC DNA]</scope>
    <source>
        <strain evidence="1 2">CFSAN001627</strain>
    </source>
</reference>